<dbReference type="Gene3D" id="3.90.1030.10">
    <property type="entry name" value="Ribosomal protein L17"/>
    <property type="match status" value="1"/>
</dbReference>
<dbReference type="Proteomes" id="UP000054937">
    <property type="component" value="Unassembled WGS sequence"/>
</dbReference>
<dbReference type="GO" id="GO:0015934">
    <property type="term" value="C:large ribosomal subunit"/>
    <property type="evidence" value="ECO:0007669"/>
    <property type="project" value="TreeGrafter"/>
</dbReference>
<evidence type="ECO:0000313" key="5">
    <source>
        <dbReference type="EMBL" id="KRX00410.1"/>
    </source>
</evidence>
<dbReference type="OrthoDB" id="286337at2759"/>
<dbReference type="SUPFAM" id="SSF64263">
    <property type="entry name" value="Prokaryotic ribosomal protein L17"/>
    <property type="match status" value="1"/>
</dbReference>
<dbReference type="InParanoid" id="A0A0V0QDX0"/>
<keyword evidence="3 4" id="KW-0687">Ribonucleoprotein</keyword>
<dbReference type="PANTHER" id="PTHR14413">
    <property type="entry name" value="RIBOSOMAL PROTEIN L17"/>
    <property type="match status" value="1"/>
</dbReference>
<organism evidence="5 6">
    <name type="scientific">Pseudocohnilembus persalinus</name>
    <name type="common">Ciliate</name>
    <dbReference type="NCBI Taxonomy" id="266149"/>
    <lineage>
        <taxon>Eukaryota</taxon>
        <taxon>Sar</taxon>
        <taxon>Alveolata</taxon>
        <taxon>Ciliophora</taxon>
        <taxon>Intramacronucleata</taxon>
        <taxon>Oligohymenophorea</taxon>
        <taxon>Scuticociliatia</taxon>
        <taxon>Philasterida</taxon>
        <taxon>Pseudocohnilembidae</taxon>
        <taxon>Pseudocohnilembus</taxon>
    </lineage>
</organism>
<keyword evidence="2 4" id="KW-0689">Ribosomal protein</keyword>
<keyword evidence="6" id="KW-1185">Reference proteome</keyword>
<dbReference type="Pfam" id="PF01196">
    <property type="entry name" value="Ribosomal_L17"/>
    <property type="match status" value="1"/>
</dbReference>
<dbReference type="NCBIfam" id="TIGR00059">
    <property type="entry name" value="L17"/>
    <property type="match status" value="1"/>
</dbReference>
<reference evidence="5 6" key="1">
    <citation type="journal article" date="2015" name="Sci. Rep.">
        <title>Genome of the facultative scuticociliatosis pathogen Pseudocohnilembus persalinus provides insight into its virulence through horizontal gene transfer.</title>
        <authorList>
            <person name="Xiong J."/>
            <person name="Wang G."/>
            <person name="Cheng J."/>
            <person name="Tian M."/>
            <person name="Pan X."/>
            <person name="Warren A."/>
            <person name="Jiang C."/>
            <person name="Yuan D."/>
            <person name="Miao W."/>
        </authorList>
    </citation>
    <scope>NUCLEOTIDE SEQUENCE [LARGE SCALE GENOMIC DNA]</scope>
    <source>
        <strain evidence="5">36N120E</strain>
    </source>
</reference>
<dbReference type="PANTHER" id="PTHR14413:SF16">
    <property type="entry name" value="LARGE RIBOSOMAL SUBUNIT PROTEIN BL17M"/>
    <property type="match status" value="1"/>
</dbReference>
<evidence type="ECO:0000256" key="2">
    <source>
        <dbReference type="ARBA" id="ARBA00022980"/>
    </source>
</evidence>
<protein>
    <submittedName>
        <fullName evidence="5">Ribosomal protein L17</fullName>
    </submittedName>
</protein>
<sequence>MGGIKNHGRHIYKLNRTKKERWHLNRTLVTQLVEHERITTTLTKTKGLRELAERVMVLAKRVLDKNDENARRELQATLTTAYARTKIIKEIAPRYKDKYNNFTRIHNMKQNRKGDNAPLAYIEYIGNDLEKYETTAKEQRIKQGQEVDKKAWNHSVLKEERDFFYQKLEEAEENLKLCSVEDQQSLAQGLITPEQLKQNQIVNQGQIDFFKSKLARVEHDLFIINKNPFDLQKFPIANFVPIEGTQQNQQQQIEQNQSQAN</sequence>
<name>A0A0V0QDX0_PSEPJ</name>
<dbReference type="InterPro" id="IPR036373">
    <property type="entry name" value="Ribosomal_bL17_sf"/>
</dbReference>
<comment type="similarity">
    <text evidence="1 4">Belongs to the bacterial ribosomal protein bL17 family.</text>
</comment>
<comment type="caution">
    <text evidence="5">The sequence shown here is derived from an EMBL/GenBank/DDBJ whole genome shotgun (WGS) entry which is preliminary data.</text>
</comment>
<dbReference type="InterPro" id="IPR000456">
    <property type="entry name" value="Ribosomal_bL17"/>
</dbReference>
<dbReference type="AlphaFoldDB" id="A0A0V0QDX0"/>
<dbReference type="GO" id="GO:0006412">
    <property type="term" value="P:translation"/>
    <property type="evidence" value="ECO:0007669"/>
    <property type="project" value="InterPro"/>
</dbReference>
<evidence type="ECO:0000256" key="3">
    <source>
        <dbReference type="ARBA" id="ARBA00023274"/>
    </source>
</evidence>
<dbReference type="GO" id="GO:0003735">
    <property type="term" value="F:structural constituent of ribosome"/>
    <property type="evidence" value="ECO:0007669"/>
    <property type="project" value="InterPro"/>
</dbReference>
<evidence type="ECO:0000313" key="6">
    <source>
        <dbReference type="Proteomes" id="UP000054937"/>
    </source>
</evidence>
<proteinExistence type="inferred from homology"/>
<evidence type="ECO:0000256" key="1">
    <source>
        <dbReference type="ARBA" id="ARBA00008777"/>
    </source>
</evidence>
<gene>
    <name evidence="5" type="ORF">PPERSA_03631</name>
</gene>
<accession>A0A0V0QDX0</accession>
<evidence type="ECO:0000256" key="4">
    <source>
        <dbReference type="RuleBase" id="RU000660"/>
    </source>
</evidence>
<dbReference type="EMBL" id="LDAU01000192">
    <property type="protein sequence ID" value="KRX00410.1"/>
    <property type="molecule type" value="Genomic_DNA"/>
</dbReference>
<dbReference type="OMA" id="KERWHLN"/>